<proteinExistence type="predicted"/>
<evidence type="ECO:0000256" key="6">
    <source>
        <dbReference type="ARBA" id="ARBA00022692"/>
    </source>
</evidence>
<dbReference type="InterPro" id="IPR037185">
    <property type="entry name" value="EmrE-like"/>
</dbReference>
<keyword evidence="6 12" id="KW-0812">Transmembrane</keyword>
<dbReference type="STRING" id="115783.SAMN02745119_01203"/>
<dbReference type="OrthoDB" id="161540at2"/>
<dbReference type="EMBL" id="FUWR01000004">
    <property type="protein sequence ID" value="SJZ62809.1"/>
    <property type="molecule type" value="Genomic_DNA"/>
</dbReference>
<evidence type="ECO:0000256" key="2">
    <source>
        <dbReference type="ARBA" id="ARBA00022475"/>
    </source>
</evidence>
<keyword evidence="10 12" id="KW-0472">Membrane</keyword>
<evidence type="ECO:0000313" key="14">
    <source>
        <dbReference type="EMBL" id="SJZ62809.1"/>
    </source>
</evidence>
<evidence type="ECO:0000259" key="13">
    <source>
        <dbReference type="Pfam" id="PF00892"/>
    </source>
</evidence>
<feature type="domain" description="EamA" evidence="13">
    <location>
        <begin position="50"/>
        <end position="121"/>
    </location>
</feature>
<dbReference type="GO" id="GO:0009245">
    <property type="term" value="P:lipid A biosynthetic process"/>
    <property type="evidence" value="ECO:0007669"/>
    <property type="project" value="UniProtKB-KW"/>
</dbReference>
<keyword evidence="7" id="KW-0448">Lipopolysaccharide biosynthesis</keyword>
<evidence type="ECO:0000256" key="7">
    <source>
        <dbReference type="ARBA" id="ARBA00022985"/>
    </source>
</evidence>
<dbReference type="InterPro" id="IPR000620">
    <property type="entry name" value="EamA_dom"/>
</dbReference>
<feature type="transmembrane region" description="Helical" evidence="12">
    <location>
        <begin position="78"/>
        <end position="98"/>
    </location>
</feature>
<dbReference type="SUPFAM" id="SSF103481">
    <property type="entry name" value="Multidrug resistance efflux transporter EmrE"/>
    <property type="match status" value="1"/>
</dbReference>
<dbReference type="GO" id="GO:0009103">
    <property type="term" value="P:lipopolysaccharide biosynthetic process"/>
    <property type="evidence" value="ECO:0007669"/>
    <property type="project" value="UniProtKB-KW"/>
</dbReference>
<organism evidence="14 15">
    <name type="scientific">Trichlorobacter thiogenes</name>
    <dbReference type="NCBI Taxonomy" id="115783"/>
    <lineage>
        <taxon>Bacteria</taxon>
        <taxon>Pseudomonadati</taxon>
        <taxon>Thermodesulfobacteriota</taxon>
        <taxon>Desulfuromonadia</taxon>
        <taxon>Geobacterales</taxon>
        <taxon>Geobacteraceae</taxon>
        <taxon>Trichlorobacter</taxon>
    </lineage>
</organism>
<comment type="subcellular location">
    <subcellularLocation>
        <location evidence="1">Cell membrane</location>
        <topology evidence="1">Multi-pass membrane protein</topology>
    </subcellularLocation>
</comment>
<keyword evidence="8 12" id="KW-1133">Transmembrane helix</keyword>
<keyword evidence="15" id="KW-1185">Reference proteome</keyword>
<dbReference type="Gene3D" id="1.10.3730.20">
    <property type="match status" value="1"/>
</dbReference>
<evidence type="ECO:0000256" key="5">
    <source>
        <dbReference type="ARBA" id="ARBA00022556"/>
    </source>
</evidence>
<reference evidence="15" key="1">
    <citation type="submission" date="2017-02" db="EMBL/GenBank/DDBJ databases">
        <authorList>
            <person name="Varghese N."/>
            <person name="Submissions S."/>
        </authorList>
    </citation>
    <scope>NUCLEOTIDE SEQUENCE [LARGE SCALE GENOMIC DNA]</scope>
    <source>
        <strain evidence="15">ATCC BAA-34</strain>
    </source>
</reference>
<dbReference type="GO" id="GO:0005886">
    <property type="term" value="C:plasma membrane"/>
    <property type="evidence" value="ECO:0007669"/>
    <property type="project" value="UniProtKB-SubCell"/>
</dbReference>
<dbReference type="Proteomes" id="UP000190102">
    <property type="component" value="Unassembled WGS sequence"/>
</dbReference>
<evidence type="ECO:0000256" key="9">
    <source>
        <dbReference type="ARBA" id="ARBA00023098"/>
    </source>
</evidence>
<keyword evidence="3" id="KW-0444">Lipid biosynthesis</keyword>
<protein>
    <submittedName>
        <fullName evidence="14">EamA-like transporter family protein</fullName>
    </submittedName>
</protein>
<evidence type="ECO:0000256" key="4">
    <source>
        <dbReference type="ARBA" id="ARBA00022519"/>
    </source>
</evidence>
<evidence type="ECO:0000256" key="1">
    <source>
        <dbReference type="ARBA" id="ARBA00004651"/>
    </source>
</evidence>
<accession>A0A1T4M744</accession>
<evidence type="ECO:0000256" key="10">
    <source>
        <dbReference type="ARBA" id="ARBA00023136"/>
    </source>
</evidence>
<sequence length="147" mass="15915">MLKTIVIMLIAVTAGTVGDILLAKGMKQLGDLSTMNLRGIMEVAFRAMTEWKIVVGTAMLALFFFLWLAVLSWEDLSVALPMQALNYVLVAVLAKYILHEEVSLLRWGGIALVCVGVMLITKSSTSDKKPTSELAQPTSIESRTGGA</sequence>
<feature type="compositionally biased region" description="Polar residues" evidence="11">
    <location>
        <begin position="133"/>
        <end position="147"/>
    </location>
</feature>
<evidence type="ECO:0000256" key="11">
    <source>
        <dbReference type="SAM" id="MobiDB-lite"/>
    </source>
</evidence>
<feature type="region of interest" description="Disordered" evidence="11">
    <location>
        <begin position="127"/>
        <end position="147"/>
    </location>
</feature>
<dbReference type="PANTHER" id="PTHR30561:SF9">
    <property type="entry name" value="4-AMINO-4-DEOXY-L-ARABINOSE-PHOSPHOUNDECAPRENOL FLIPPASE SUBUNIT ARNF-RELATED"/>
    <property type="match status" value="1"/>
</dbReference>
<evidence type="ECO:0000256" key="8">
    <source>
        <dbReference type="ARBA" id="ARBA00022989"/>
    </source>
</evidence>
<keyword evidence="4" id="KW-0997">Cell inner membrane</keyword>
<feature type="transmembrane region" description="Helical" evidence="12">
    <location>
        <begin position="104"/>
        <end position="121"/>
    </location>
</feature>
<feature type="transmembrane region" description="Helical" evidence="12">
    <location>
        <begin position="51"/>
        <end position="71"/>
    </location>
</feature>
<gene>
    <name evidence="14" type="ORF">SAMN02745119_01203</name>
</gene>
<dbReference type="Pfam" id="PF00892">
    <property type="entry name" value="EamA"/>
    <property type="match status" value="1"/>
</dbReference>
<dbReference type="GO" id="GO:0022857">
    <property type="term" value="F:transmembrane transporter activity"/>
    <property type="evidence" value="ECO:0007669"/>
    <property type="project" value="InterPro"/>
</dbReference>
<keyword evidence="5" id="KW-0441">Lipid A biosynthesis</keyword>
<keyword evidence="2" id="KW-1003">Cell membrane</keyword>
<evidence type="ECO:0000313" key="15">
    <source>
        <dbReference type="Proteomes" id="UP000190102"/>
    </source>
</evidence>
<name>A0A1T4M744_9BACT</name>
<dbReference type="RefSeq" id="WP_078789460.1">
    <property type="nucleotide sequence ID" value="NZ_FUWR01000004.1"/>
</dbReference>
<keyword evidence="9" id="KW-0443">Lipid metabolism</keyword>
<evidence type="ECO:0000256" key="12">
    <source>
        <dbReference type="SAM" id="Phobius"/>
    </source>
</evidence>
<dbReference type="AlphaFoldDB" id="A0A1T4M744"/>
<dbReference type="InterPro" id="IPR000390">
    <property type="entry name" value="Small_drug/metabolite_transptr"/>
</dbReference>
<dbReference type="PANTHER" id="PTHR30561">
    <property type="entry name" value="SMR FAMILY PROTON-DEPENDENT DRUG EFFLUX TRANSPORTER SUGE"/>
    <property type="match status" value="1"/>
</dbReference>
<evidence type="ECO:0000256" key="3">
    <source>
        <dbReference type="ARBA" id="ARBA00022516"/>
    </source>
</evidence>